<dbReference type="Proteomes" id="UP001149074">
    <property type="component" value="Unassembled WGS sequence"/>
</dbReference>
<proteinExistence type="predicted"/>
<dbReference type="AlphaFoldDB" id="A0A9W9G1X7"/>
<name>A0A9W9G1X7_9EURO</name>
<dbReference type="InterPro" id="IPR002575">
    <property type="entry name" value="Aminoglycoside_PTrfase"/>
</dbReference>
<evidence type="ECO:0000313" key="3">
    <source>
        <dbReference type="Proteomes" id="UP001149074"/>
    </source>
</evidence>
<dbReference type="InterPro" id="IPR051035">
    <property type="entry name" value="Mito_inheritance_9"/>
</dbReference>
<dbReference type="InterPro" id="IPR011009">
    <property type="entry name" value="Kinase-like_dom_sf"/>
</dbReference>
<dbReference type="Gene3D" id="3.90.1200.10">
    <property type="match status" value="1"/>
</dbReference>
<evidence type="ECO:0000313" key="2">
    <source>
        <dbReference type="EMBL" id="KAJ5110120.1"/>
    </source>
</evidence>
<reference evidence="2" key="1">
    <citation type="submission" date="2022-11" db="EMBL/GenBank/DDBJ databases">
        <authorList>
            <person name="Petersen C."/>
        </authorList>
    </citation>
    <scope>NUCLEOTIDE SEQUENCE</scope>
    <source>
        <strain evidence="2">IBT 30761</strain>
    </source>
</reference>
<sequence length="520" mass="59143">MQSTVTPLWRALEDGSEEQINMVDLYRSGESEKLAMRYRKFNLQALLDTSVKAAGNDEVYCVKLLKCVEGQFNKAFLLTMSNGLEIVARLPNPNAGPAFYTIASEVATRHFLREKMGIPIPRIYDWSAEACNPVGAEYIIEEKAGGQPLGNVWADLTLAAQLDVVDQVVSMERKLASISFPKHGCIYYETDLKSRSLDYEALDSLVSSASATCQNDKQPTFVIGPSANPCFWEQEKIAMNLDRGPWRSVADYAVALGKNEIEWATSHARPRVNFHRSMETSEKPNDYITLLKDFLALSPYLASSANIEQPNRVSHPDLHLDNVFVEPGTNRITCIIDWQQTSVCPISLQRPYPQMLDLSGTPHSDKSRHERKLLDHYDNAVKETDPLRWEVHTDPLLTVKTKPFALVPGCWHREDLFSLRNALIAVIARWADMGYGEIPCPVQFSEKELLQHQDEMDLLEGISAILHELQDTGLIPLGGMVRREYYERAMELNDRFKREFIDLAENERQRELHAKVWPYQ</sequence>
<dbReference type="EMBL" id="JAPQKI010000003">
    <property type="protein sequence ID" value="KAJ5110120.1"/>
    <property type="molecule type" value="Genomic_DNA"/>
</dbReference>
<accession>A0A9W9G1X7</accession>
<keyword evidence="3" id="KW-1185">Reference proteome</keyword>
<protein>
    <recommendedName>
        <fullName evidence="1">Aminoglycoside phosphotransferase domain-containing protein</fullName>
    </recommendedName>
</protein>
<dbReference type="OrthoDB" id="2831558at2759"/>
<feature type="domain" description="Aminoglycoside phosphotransferase" evidence="1">
    <location>
        <begin position="70"/>
        <end position="343"/>
    </location>
</feature>
<evidence type="ECO:0000259" key="1">
    <source>
        <dbReference type="Pfam" id="PF01636"/>
    </source>
</evidence>
<organism evidence="2 3">
    <name type="scientific">Penicillium argentinense</name>
    <dbReference type="NCBI Taxonomy" id="1131581"/>
    <lineage>
        <taxon>Eukaryota</taxon>
        <taxon>Fungi</taxon>
        <taxon>Dikarya</taxon>
        <taxon>Ascomycota</taxon>
        <taxon>Pezizomycotina</taxon>
        <taxon>Eurotiomycetes</taxon>
        <taxon>Eurotiomycetidae</taxon>
        <taxon>Eurotiales</taxon>
        <taxon>Aspergillaceae</taxon>
        <taxon>Penicillium</taxon>
    </lineage>
</organism>
<dbReference type="PANTHER" id="PTHR36091">
    <property type="entry name" value="ALTERED INHERITANCE OF MITOCHONDRIA PROTEIN 9, MITOCHONDRIAL"/>
    <property type="match status" value="1"/>
</dbReference>
<dbReference type="Pfam" id="PF01636">
    <property type="entry name" value="APH"/>
    <property type="match status" value="1"/>
</dbReference>
<comment type="caution">
    <text evidence="2">The sequence shown here is derived from an EMBL/GenBank/DDBJ whole genome shotgun (WGS) entry which is preliminary data.</text>
</comment>
<dbReference type="GO" id="GO:0005739">
    <property type="term" value="C:mitochondrion"/>
    <property type="evidence" value="ECO:0007669"/>
    <property type="project" value="TreeGrafter"/>
</dbReference>
<dbReference type="SUPFAM" id="SSF56112">
    <property type="entry name" value="Protein kinase-like (PK-like)"/>
    <property type="match status" value="1"/>
</dbReference>
<dbReference type="RefSeq" id="XP_056478231.1">
    <property type="nucleotide sequence ID" value="XM_056615259.1"/>
</dbReference>
<dbReference type="GeneID" id="81354238"/>
<dbReference type="PANTHER" id="PTHR36091:SF2">
    <property type="entry name" value="AMINOGLYCOSIDE PHOSPHOTRANSFERASE DOMAIN-CONTAINING PROTEIN"/>
    <property type="match status" value="1"/>
</dbReference>
<reference evidence="2" key="2">
    <citation type="journal article" date="2023" name="IMA Fungus">
        <title>Comparative genomic study of the Penicillium genus elucidates a diverse pangenome and 15 lateral gene transfer events.</title>
        <authorList>
            <person name="Petersen C."/>
            <person name="Sorensen T."/>
            <person name="Nielsen M.R."/>
            <person name="Sondergaard T.E."/>
            <person name="Sorensen J.L."/>
            <person name="Fitzpatrick D.A."/>
            <person name="Frisvad J.C."/>
            <person name="Nielsen K.L."/>
        </authorList>
    </citation>
    <scope>NUCLEOTIDE SEQUENCE</scope>
    <source>
        <strain evidence="2">IBT 30761</strain>
    </source>
</reference>
<gene>
    <name evidence="2" type="ORF">N7532_002765</name>
</gene>